<sequence>MDERKKLPQILKILDDTTVVVNLGTRDGITTKDSLNILDKHKITLTDPYTKEILGSIRQMKEKLFVTEVHEKFCICVSKYTKIKNHNPAIEALMKPFEPLTGGKNKQTKQIIGNSMNINDNEVSGLYTHNTVHIGDEVSVVKK</sequence>
<keyword evidence="2" id="KW-1185">Reference proteome</keyword>
<dbReference type="STRING" id="1423724.FC32_GL001314"/>
<organism evidence="1 2">
    <name type="scientific">Ligilactobacillus apodemi DSM 16634 = JCM 16172</name>
    <dbReference type="NCBI Taxonomy" id="1423724"/>
    <lineage>
        <taxon>Bacteria</taxon>
        <taxon>Bacillati</taxon>
        <taxon>Bacillota</taxon>
        <taxon>Bacilli</taxon>
        <taxon>Lactobacillales</taxon>
        <taxon>Lactobacillaceae</taxon>
        <taxon>Ligilactobacillus</taxon>
    </lineage>
</organism>
<accession>A0A0R1TRK0</accession>
<evidence type="ECO:0000313" key="2">
    <source>
        <dbReference type="Proteomes" id="UP000051324"/>
    </source>
</evidence>
<dbReference type="PATRIC" id="fig|1423724.4.peg.1374"/>
<dbReference type="OrthoDB" id="3036030at2"/>
<dbReference type="AlphaFoldDB" id="A0A0R1TRK0"/>
<reference evidence="1 2" key="1">
    <citation type="journal article" date="2015" name="Genome Announc.">
        <title>Expanding the biotechnology potential of lactobacilli through comparative genomics of 213 strains and associated genera.</title>
        <authorList>
            <person name="Sun Z."/>
            <person name="Harris H.M."/>
            <person name="McCann A."/>
            <person name="Guo C."/>
            <person name="Argimon S."/>
            <person name="Zhang W."/>
            <person name="Yang X."/>
            <person name="Jeffery I.B."/>
            <person name="Cooney J.C."/>
            <person name="Kagawa T.F."/>
            <person name="Liu W."/>
            <person name="Song Y."/>
            <person name="Salvetti E."/>
            <person name="Wrobel A."/>
            <person name="Rasinkangas P."/>
            <person name="Parkhill J."/>
            <person name="Rea M.C."/>
            <person name="O'Sullivan O."/>
            <person name="Ritari J."/>
            <person name="Douillard F.P."/>
            <person name="Paul Ross R."/>
            <person name="Yang R."/>
            <person name="Briner A.E."/>
            <person name="Felis G.E."/>
            <person name="de Vos W.M."/>
            <person name="Barrangou R."/>
            <person name="Klaenhammer T.R."/>
            <person name="Caufield P.W."/>
            <person name="Cui Y."/>
            <person name="Zhang H."/>
            <person name="O'Toole P.W."/>
        </authorList>
    </citation>
    <scope>NUCLEOTIDE SEQUENCE [LARGE SCALE GENOMIC DNA]</scope>
    <source>
        <strain evidence="1 2">DSM 16634</strain>
    </source>
</reference>
<dbReference type="EMBL" id="AZFT01000053">
    <property type="protein sequence ID" value="KRL84038.1"/>
    <property type="molecule type" value="Genomic_DNA"/>
</dbReference>
<protein>
    <submittedName>
        <fullName evidence="1">Uncharacterized protein</fullName>
    </submittedName>
</protein>
<dbReference type="RefSeq" id="WP_025087499.1">
    <property type="nucleotide sequence ID" value="NZ_AZFT01000053.1"/>
</dbReference>
<dbReference type="Proteomes" id="UP000051324">
    <property type="component" value="Unassembled WGS sequence"/>
</dbReference>
<evidence type="ECO:0000313" key="1">
    <source>
        <dbReference type="EMBL" id="KRL84038.1"/>
    </source>
</evidence>
<gene>
    <name evidence="1" type="ORF">FC32_GL001314</name>
</gene>
<name>A0A0R1TRK0_9LACO</name>
<comment type="caution">
    <text evidence="1">The sequence shown here is derived from an EMBL/GenBank/DDBJ whole genome shotgun (WGS) entry which is preliminary data.</text>
</comment>
<proteinExistence type="predicted"/>